<proteinExistence type="predicted"/>
<dbReference type="AlphaFoldDB" id="A0A376CY49"/>
<evidence type="ECO:0000313" key="1">
    <source>
        <dbReference type="EMBL" id="STC77543.1"/>
    </source>
</evidence>
<reference evidence="1 2" key="1">
    <citation type="submission" date="2018-06" db="EMBL/GenBank/DDBJ databases">
        <authorList>
            <consortium name="Pathogen Informatics"/>
            <person name="Doyle S."/>
        </authorList>
    </citation>
    <scope>NUCLEOTIDE SEQUENCE [LARGE SCALE GENOMIC DNA]</scope>
    <source>
        <strain evidence="1 2">NCTC10289</strain>
    </source>
</reference>
<gene>
    <name evidence="1" type="ORF">NCTC10289_01288</name>
</gene>
<organism evidence="1 2">
    <name type="scientific">Corynebacterium minutissimum</name>
    <dbReference type="NCBI Taxonomy" id="38301"/>
    <lineage>
        <taxon>Bacteria</taxon>
        <taxon>Bacillati</taxon>
        <taxon>Actinomycetota</taxon>
        <taxon>Actinomycetes</taxon>
        <taxon>Mycobacteriales</taxon>
        <taxon>Corynebacteriaceae</taxon>
        <taxon>Corynebacterium</taxon>
    </lineage>
</organism>
<protein>
    <submittedName>
        <fullName evidence="1">Immunity-specific protein beta201</fullName>
    </submittedName>
</protein>
<sequence>MFYELDLVSPTGETFNLIADGEPGPIGVESGTVEGLTGSFEDHPVQAVGVPGQIIDFRDRVITPMTGSLGVVVQSPEDWHDFRRAWSTWEYSWLVLSIGGARYRLAVRLPAAFKFPAAIPKCGDRVKVDVIADSPGVWTVPLSGEGTVTVTNYGDVPIWPEIVWEGAGGDVILPSGASFTLPAVNEEHRVPLARSNSGRIFRGDEYDRILTRKAGVVGESVPRGEERDFTVPPGARLVWEIGVFDPFEKEL</sequence>
<name>A0A376CY49_9CORY</name>
<dbReference type="EMBL" id="UFXP01000001">
    <property type="protein sequence ID" value="STC77543.1"/>
    <property type="molecule type" value="Genomic_DNA"/>
</dbReference>
<accession>A0A376CY49</accession>
<evidence type="ECO:0000313" key="2">
    <source>
        <dbReference type="Proteomes" id="UP000254287"/>
    </source>
</evidence>
<dbReference type="Proteomes" id="UP000254287">
    <property type="component" value="Unassembled WGS sequence"/>
</dbReference>